<dbReference type="CDD" id="cd01335">
    <property type="entry name" value="Radical_SAM"/>
    <property type="match status" value="1"/>
</dbReference>
<evidence type="ECO:0000256" key="2">
    <source>
        <dbReference type="ARBA" id="ARBA00022691"/>
    </source>
</evidence>
<protein>
    <recommendedName>
        <fullName evidence="6">Radical SAM core domain-containing protein</fullName>
    </recommendedName>
</protein>
<dbReference type="SFLD" id="SFLDS00029">
    <property type="entry name" value="Radical_SAM"/>
    <property type="match status" value="1"/>
</dbReference>
<accession>A0A1Y5F2D5</accession>
<dbReference type="Proteomes" id="UP000196531">
    <property type="component" value="Unassembled WGS sequence"/>
</dbReference>
<feature type="domain" description="Radical SAM core" evidence="6">
    <location>
        <begin position="185"/>
        <end position="402"/>
    </location>
</feature>
<dbReference type="InterPro" id="IPR007197">
    <property type="entry name" value="rSAM"/>
</dbReference>
<dbReference type="SFLD" id="SFLDG01082">
    <property type="entry name" value="B12-binding_domain_containing"/>
    <property type="match status" value="1"/>
</dbReference>
<evidence type="ECO:0000256" key="3">
    <source>
        <dbReference type="ARBA" id="ARBA00022723"/>
    </source>
</evidence>
<proteinExistence type="predicted"/>
<comment type="cofactor">
    <cofactor evidence="1">
        <name>[4Fe-4S] cluster</name>
        <dbReference type="ChEBI" id="CHEBI:49883"/>
    </cofactor>
</comment>
<dbReference type="PANTHER" id="PTHR43409">
    <property type="entry name" value="ANAEROBIC MAGNESIUM-PROTOPORPHYRIN IX MONOMETHYL ESTER CYCLASE-RELATED"/>
    <property type="match status" value="1"/>
</dbReference>
<name>A0A1Y5F2D5_9BACT</name>
<evidence type="ECO:0000256" key="4">
    <source>
        <dbReference type="ARBA" id="ARBA00023004"/>
    </source>
</evidence>
<dbReference type="SMART" id="SM00729">
    <property type="entry name" value="Elp3"/>
    <property type="match status" value="1"/>
</dbReference>
<dbReference type="EMBL" id="MAAO01000015">
    <property type="protein sequence ID" value="OUR93591.1"/>
    <property type="molecule type" value="Genomic_DNA"/>
</dbReference>
<sequence>MSKKRVLLLNPPGEKQYTRDYFCGDEAKGAYSWPPTDLIYASAKLHSFECIVIDAMVEGLSKQQTLKLIRDFAPDYIISLCSSVSFPEDIDFFKQCYSENSCQIMVSGDYPRSQFKEVLEKYPCIDSIMVNFAINDLSLYLAEGETNLNIVNRSNLNSFKENYVDQFTIGVPQFEIFKLNLYIMPLIKNTPFTTFITEFGCKYGCTFCFYEKTKYVRRNLDDIKSELDELQRLGIRNLFINDPSFYSDPKHGEKVTTLLSSYDRPFSYLCGMRVDNIDDEIANSLKKSGCFAVAFGVETSNEETQKKIRKNLAQNQIERAFNLCKKRGIKTLAHFILGLTDESFEDQRKHINFALKINPNFATFNVATPVWNTTFREELNAKGVFNNDISVNISSDEFAWQNKQISTEQIKHLKSLAFRKFYIRPSFIFKLIFSIRNLFQLRVILGEVNLRLKSLGRNN</sequence>
<organism evidence="7 8">
    <name type="scientific">Halobacteriovorax marinus</name>
    <dbReference type="NCBI Taxonomy" id="97084"/>
    <lineage>
        <taxon>Bacteria</taxon>
        <taxon>Pseudomonadati</taxon>
        <taxon>Bdellovibrionota</taxon>
        <taxon>Bacteriovoracia</taxon>
        <taxon>Bacteriovoracales</taxon>
        <taxon>Halobacteriovoraceae</taxon>
        <taxon>Halobacteriovorax</taxon>
    </lineage>
</organism>
<dbReference type="GO" id="GO:0005829">
    <property type="term" value="C:cytosol"/>
    <property type="evidence" value="ECO:0007669"/>
    <property type="project" value="TreeGrafter"/>
</dbReference>
<dbReference type="InterPro" id="IPR013785">
    <property type="entry name" value="Aldolase_TIM"/>
</dbReference>
<keyword evidence="4" id="KW-0408">Iron</keyword>
<dbReference type="GO" id="GO:0046872">
    <property type="term" value="F:metal ion binding"/>
    <property type="evidence" value="ECO:0007669"/>
    <property type="project" value="UniProtKB-KW"/>
</dbReference>
<dbReference type="PANTHER" id="PTHR43409:SF16">
    <property type="entry name" value="SLR0320 PROTEIN"/>
    <property type="match status" value="1"/>
</dbReference>
<dbReference type="Gene3D" id="3.20.20.70">
    <property type="entry name" value="Aldolase class I"/>
    <property type="match status" value="1"/>
</dbReference>
<dbReference type="AlphaFoldDB" id="A0A1Y5F2D5"/>
<keyword evidence="2" id="KW-0949">S-adenosyl-L-methionine</keyword>
<dbReference type="InterPro" id="IPR058240">
    <property type="entry name" value="rSAM_sf"/>
</dbReference>
<evidence type="ECO:0000259" key="6">
    <source>
        <dbReference type="PROSITE" id="PS51918"/>
    </source>
</evidence>
<reference evidence="8" key="1">
    <citation type="journal article" date="2017" name="Proc. Natl. Acad. Sci. U.S.A.">
        <title>Simulation of Deepwater Horizon oil plume reveals substrate specialization within a complex community of hydrocarbon-degraders.</title>
        <authorList>
            <person name="Hu P."/>
            <person name="Dubinsky E.A."/>
            <person name="Probst A.J."/>
            <person name="Wang J."/>
            <person name="Sieber C.M.K."/>
            <person name="Tom L.M."/>
            <person name="Gardinali P."/>
            <person name="Banfield J.F."/>
            <person name="Atlas R.M."/>
            <person name="Andersen G.L."/>
        </authorList>
    </citation>
    <scope>NUCLEOTIDE SEQUENCE [LARGE SCALE GENOMIC DNA]</scope>
</reference>
<dbReference type="InterPro" id="IPR006638">
    <property type="entry name" value="Elp3/MiaA/NifB-like_rSAM"/>
</dbReference>
<evidence type="ECO:0000256" key="5">
    <source>
        <dbReference type="ARBA" id="ARBA00023014"/>
    </source>
</evidence>
<evidence type="ECO:0000256" key="1">
    <source>
        <dbReference type="ARBA" id="ARBA00001966"/>
    </source>
</evidence>
<dbReference type="GO" id="GO:0003824">
    <property type="term" value="F:catalytic activity"/>
    <property type="evidence" value="ECO:0007669"/>
    <property type="project" value="InterPro"/>
</dbReference>
<comment type="caution">
    <text evidence="7">The sequence shown here is derived from an EMBL/GenBank/DDBJ whole genome shotgun (WGS) entry which is preliminary data.</text>
</comment>
<dbReference type="InterPro" id="IPR051198">
    <property type="entry name" value="BchE-like"/>
</dbReference>
<keyword evidence="5" id="KW-0411">Iron-sulfur</keyword>
<dbReference type="SUPFAM" id="SSF102114">
    <property type="entry name" value="Radical SAM enzymes"/>
    <property type="match status" value="1"/>
</dbReference>
<evidence type="ECO:0000313" key="7">
    <source>
        <dbReference type="EMBL" id="OUR93591.1"/>
    </source>
</evidence>
<gene>
    <name evidence="7" type="ORF">A9Q84_19170</name>
</gene>
<dbReference type="GO" id="GO:0051536">
    <property type="term" value="F:iron-sulfur cluster binding"/>
    <property type="evidence" value="ECO:0007669"/>
    <property type="project" value="UniProtKB-KW"/>
</dbReference>
<evidence type="ECO:0000313" key="8">
    <source>
        <dbReference type="Proteomes" id="UP000196531"/>
    </source>
</evidence>
<dbReference type="PROSITE" id="PS51918">
    <property type="entry name" value="RADICAL_SAM"/>
    <property type="match status" value="1"/>
</dbReference>
<keyword evidence="3" id="KW-0479">Metal-binding</keyword>
<dbReference type="Pfam" id="PF04055">
    <property type="entry name" value="Radical_SAM"/>
    <property type="match status" value="1"/>
</dbReference>